<dbReference type="WBParaSite" id="L893_g26590.t1">
    <property type="protein sequence ID" value="L893_g26590.t1"/>
    <property type="gene ID" value="L893_g26590"/>
</dbReference>
<protein>
    <submittedName>
        <fullName evidence="2">Alpha-soluble NSF attachment protein</fullName>
    </submittedName>
</protein>
<dbReference type="Pfam" id="PF14938">
    <property type="entry name" value="SNAP"/>
    <property type="match status" value="1"/>
</dbReference>
<sequence length="92" mass="10205">MADPNEQKARQKFAEAERKAKGGNGFFSFFSGSKADEAADLFVQAGNLFKICNCGKMPETRSNAAPKCTQRWAMRNTTWRRTTPKLPTATGK</sequence>
<name>A0A1I7ZHX6_9BILA</name>
<proteinExistence type="predicted"/>
<dbReference type="AlphaFoldDB" id="A0A1I7ZHX6"/>
<organism evidence="1 2">
    <name type="scientific">Steinernema glaseri</name>
    <dbReference type="NCBI Taxonomy" id="37863"/>
    <lineage>
        <taxon>Eukaryota</taxon>
        <taxon>Metazoa</taxon>
        <taxon>Ecdysozoa</taxon>
        <taxon>Nematoda</taxon>
        <taxon>Chromadorea</taxon>
        <taxon>Rhabditida</taxon>
        <taxon>Tylenchina</taxon>
        <taxon>Panagrolaimomorpha</taxon>
        <taxon>Strongyloidoidea</taxon>
        <taxon>Steinernematidae</taxon>
        <taxon>Steinernema</taxon>
    </lineage>
</organism>
<dbReference type="Gene3D" id="1.25.40.10">
    <property type="entry name" value="Tetratricopeptide repeat domain"/>
    <property type="match status" value="1"/>
</dbReference>
<reference evidence="2" key="1">
    <citation type="submission" date="2016-11" db="UniProtKB">
        <authorList>
            <consortium name="WormBaseParasite"/>
        </authorList>
    </citation>
    <scope>IDENTIFICATION</scope>
</reference>
<dbReference type="Proteomes" id="UP000095287">
    <property type="component" value="Unplaced"/>
</dbReference>
<keyword evidence="1" id="KW-1185">Reference proteome</keyword>
<evidence type="ECO:0000313" key="1">
    <source>
        <dbReference type="Proteomes" id="UP000095287"/>
    </source>
</evidence>
<accession>A0A1I7ZHX6</accession>
<evidence type="ECO:0000313" key="2">
    <source>
        <dbReference type="WBParaSite" id="L893_g26590.t1"/>
    </source>
</evidence>
<dbReference type="InterPro" id="IPR011990">
    <property type="entry name" value="TPR-like_helical_dom_sf"/>
</dbReference>